<dbReference type="OrthoDB" id="5979581at2759"/>
<evidence type="ECO:0000313" key="12">
    <source>
        <dbReference type="Proteomes" id="UP000636479"/>
    </source>
</evidence>
<dbReference type="SMART" id="SM00220">
    <property type="entry name" value="S_TKc"/>
    <property type="match status" value="1"/>
</dbReference>
<dbReference type="RefSeq" id="XP_037226534.1">
    <property type="nucleotide sequence ID" value="XM_037358624.1"/>
</dbReference>
<keyword evidence="6 9" id="KW-0067">ATP-binding</keyword>
<dbReference type="PANTHER" id="PTHR47634:SF9">
    <property type="entry name" value="PROTEIN KINASE DOMAIN-CONTAINING PROTEIN-RELATED"/>
    <property type="match status" value="1"/>
</dbReference>
<comment type="catalytic activity">
    <reaction evidence="7">
        <text>L-threonyl-[protein] + ATP = O-phospho-L-threonyl-[protein] + ADP + H(+)</text>
        <dbReference type="Rhea" id="RHEA:46608"/>
        <dbReference type="Rhea" id="RHEA-COMP:11060"/>
        <dbReference type="Rhea" id="RHEA-COMP:11605"/>
        <dbReference type="ChEBI" id="CHEBI:15378"/>
        <dbReference type="ChEBI" id="CHEBI:30013"/>
        <dbReference type="ChEBI" id="CHEBI:30616"/>
        <dbReference type="ChEBI" id="CHEBI:61977"/>
        <dbReference type="ChEBI" id="CHEBI:456216"/>
        <dbReference type="EC" id="2.7.11.1"/>
    </reaction>
</comment>
<feature type="binding site" evidence="9">
    <location>
        <position position="62"/>
    </location>
    <ligand>
        <name>ATP</name>
        <dbReference type="ChEBI" id="CHEBI:30616"/>
    </ligand>
</feature>
<keyword evidence="12" id="KW-1185">Reference proteome</keyword>
<evidence type="ECO:0000256" key="8">
    <source>
        <dbReference type="ARBA" id="ARBA00048679"/>
    </source>
</evidence>
<dbReference type="EC" id="2.7.11.1" evidence="1"/>
<gene>
    <name evidence="11" type="ORF">MIND_00170300</name>
</gene>
<reference evidence="11" key="1">
    <citation type="submission" date="2020-05" db="EMBL/GenBank/DDBJ databases">
        <title>Mycena genomes resolve the evolution of fungal bioluminescence.</title>
        <authorList>
            <person name="Tsai I.J."/>
        </authorList>
    </citation>
    <scope>NUCLEOTIDE SEQUENCE</scope>
    <source>
        <strain evidence="11">171206Taipei</strain>
    </source>
</reference>
<dbReference type="SUPFAM" id="SSF56112">
    <property type="entry name" value="Protein kinase-like (PK-like)"/>
    <property type="match status" value="1"/>
</dbReference>
<name>A0A8H6TGZ4_9AGAR</name>
<dbReference type="InterPro" id="IPR017441">
    <property type="entry name" value="Protein_kinase_ATP_BS"/>
</dbReference>
<evidence type="ECO:0000256" key="1">
    <source>
        <dbReference type="ARBA" id="ARBA00012513"/>
    </source>
</evidence>
<dbReference type="InterPro" id="IPR051334">
    <property type="entry name" value="SRPK"/>
</dbReference>
<evidence type="ECO:0000259" key="10">
    <source>
        <dbReference type="PROSITE" id="PS50011"/>
    </source>
</evidence>
<dbReference type="InterPro" id="IPR011009">
    <property type="entry name" value="Kinase-like_dom_sf"/>
</dbReference>
<dbReference type="InterPro" id="IPR000719">
    <property type="entry name" value="Prot_kinase_dom"/>
</dbReference>
<evidence type="ECO:0000313" key="11">
    <source>
        <dbReference type="EMBL" id="KAF7316511.1"/>
    </source>
</evidence>
<dbReference type="Gene3D" id="3.30.200.20">
    <property type="entry name" value="Phosphorylase Kinase, domain 1"/>
    <property type="match status" value="1"/>
</dbReference>
<dbReference type="AlphaFoldDB" id="A0A8H6TGZ4"/>
<dbReference type="EMBL" id="JACAZF010000001">
    <property type="protein sequence ID" value="KAF7316511.1"/>
    <property type="molecule type" value="Genomic_DNA"/>
</dbReference>
<evidence type="ECO:0000256" key="2">
    <source>
        <dbReference type="ARBA" id="ARBA00022527"/>
    </source>
</evidence>
<evidence type="ECO:0000256" key="9">
    <source>
        <dbReference type="PROSITE-ProRule" id="PRU10141"/>
    </source>
</evidence>
<feature type="domain" description="Protein kinase" evidence="10">
    <location>
        <begin position="33"/>
        <end position="384"/>
    </location>
</feature>
<proteinExistence type="predicted"/>
<organism evidence="11 12">
    <name type="scientific">Mycena indigotica</name>
    <dbReference type="NCBI Taxonomy" id="2126181"/>
    <lineage>
        <taxon>Eukaryota</taxon>
        <taxon>Fungi</taxon>
        <taxon>Dikarya</taxon>
        <taxon>Basidiomycota</taxon>
        <taxon>Agaricomycotina</taxon>
        <taxon>Agaricomycetes</taxon>
        <taxon>Agaricomycetidae</taxon>
        <taxon>Agaricales</taxon>
        <taxon>Marasmiineae</taxon>
        <taxon>Mycenaceae</taxon>
        <taxon>Mycena</taxon>
    </lineage>
</organism>
<evidence type="ECO:0000256" key="7">
    <source>
        <dbReference type="ARBA" id="ARBA00047899"/>
    </source>
</evidence>
<sequence>MFKHVMSAENPHHYEPQGFHPVHLGDTFNNGRYTVLHKLGHGASSTIWLVHDKQTDGYAALKVIAAWKSSAEAAVFAHLDSHFDANEEGSNHVARMLDHFFHDGPNGRHQCIVGEVYGPGLNLDAFWFWDSESFPANMVRRLFGQVALGVRYLHRRGVAHGDLHPGNVLLCLPMTWSSWEDIEKDIGAPRRKEYGASPSPHLPNYLVPSPLDGVDFLRRCLISPNVKICDFSESTIVGMTTPPPLASPYALRAPECLLGFSNHATLESDIWALAALCGMLFSGGGGLFMDYSVSLLSTSKPTKDAILQDMVRKLGEFPEPMRSSWASRGYVDNHAHRARPTLLWKGIVRAGEEYEALETLLRSMLRYEPTQRATAQDVVDSRWMEQFCRREMAPNNTFVVELLDEFKPSADSP</sequence>
<dbReference type="GO" id="GO:0000245">
    <property type="term" value="P:spliceosomal complex assembly"/>
    <property type="evidence" value="ECO:0007669"/>
    <property type="project" value="TreeGrafter"/>
</dbReference>
<evidence type="ECO:0000256" key="4">
    <source>
        <dbReference type="ARBA" id="ARBA00022741"/>
    </source>
</evidence>
<dbReference type="Pfam" id="PF00069">
    <property type="entry name" value="Pkinase"/>
    <property type="match status" value="1"/>
</dbReference>
<dbReference type="Gene3D" id="1.10.510.10">
    <property type="entry name" value="Transferase(Phosphotransferase) domain 1"/>
    <property type="match status" value="1"/>
</dbReference>
<protein>
    <recommendedName>
        <fullName evidence="1">non-specific serine/threonine protein kinase</fullName>
        <ecNumber evidence="1">2.7.11.1</ecNumber>
    </recommendedName>
</protein>
<dbReference type="GO" id="GO:0005524">
    <property type="term" value="F:ATP binding"/>
    <property type="evidence" value="ECO:0007669"/>
    <property type="project" value="UniProtKB-UniRule"/>
</dbReference>
<keyword evidence="5 11" id="KW-0418">Kinase</keyword>
<keyword evidence="3" id="KW-0808">Transferase</keyword>
<evidence type="ECO:0000256" key="6">
    <source>
        <dbReference type="ARBA" id="ARBA00022840"/>
    </source>
</evidence>
<dbReference type="Proteomes" id="UP000636479">
    <property type="component" value="Unassembled WGS sequence"/>
</dbReference>
<comment type="catalytic activity">
    <reaction evidence="8">
        <text>L-seryl-[protein] + ATP = O-phospho-L-seryl-[protein] + ADP + H(+)</text>
        <dbReference type="Rhea" id="RHEA:17989"/>
        <dbReference type="Rhea" id="RHEA-COMP:9863"/>
        <dbReference type="Rhea" id="RHEA-COMP:11604"/>
        <dbReference type="ChEBI" id="CHEBI:15378"/>
        <dbReference type="ChEBI" id="CHEBI:29999"/>
        <dbReference type="ChEBI" id="CHEBI:30616"/>
        <dbReference type="ChEBI" id="CHEBI:83421"/>
        <dbReference type="ChEBI" id="CHEBI:456216"/>
        <dbReference type="EC" id="2.7.11.1"/>
    </reaction>
</comment>
<dbReference type="PROSITE" id="PS00107">
    <property type="entry name" value="PROTEIN_KINASE_ATP"/>
    <property type="match status" value="1"/>
</dbReference>
<dbReference type="PROSITE" id="PS50011">
    <property type="entry name" value="PROTEIN_KINASE_DOM"/>
    <property type="match status" value="1"/>
</dbReference>
<dbReference type="GeneID" id="59341140"/>
<keyword evidence="4 9" id="KW-0547">Nucleotide-binding</keyword>
<evidence type="ECO:0000256" key="5">
    <source>
        <dbReference type="ARBA" id="ARBA00022777"/>
    </source>
</evidence>
<evidence type="ECO:0000256" key="3">
    <source>
        <dbReference type="ARBA" id="ARBA00022679"/>
    </source>
</evidence>
<accession>A0A8H6TGZ4</accession>
<dbReference type="GO" id="GO:0004674">
    <property type="term" value="F:protein serine/threonine kinase activity"/>
    <property type="evidence" value="ECO:0007669"/>
    <property type="project" value="UniProtKB-KW"/>
</dbReference>
<keyword evidence="2" id="KW-0723">Serine/threonine-protein kinase</keyword>
<comment type="caution">
    <text evidence="11">The sequence shown here is derived from an EMBL/GenBank/DDBJ whole genome shotgun (WGS) entry which is preliminary data.</text>
</comment>
<dbReference type="GO" id="GO:0050684">
    <property type="term" value="P:regulation of mRNA processing"/>
    <property type="evidence" value="ECO:0007669"/>
    <property type="project" value="TreeGrafter"/>
</dbReference>
<dbReference type="PANTHER" id="PTHR47634">
    <property type="entry name" value="PROTEIN KINASE DOMAIN-CONTAINING PROTEIN-RELATED"/>
    <property type="match status" value="1"/>
</dbReference>